<accession>A0ABT7PID7</accession>
<feature type="transmembrane region" description="Helical" evidence="2">
    <location>
        <begin position="77"/>
        <end position="97"/>
    </location>
</feature>
<feature type="region of interest" description="Disordered" evidence="1">
    <location>
        <begin position="184"/>
        <end position="237"/>
    </location>
</feature>
<keyword evidence="2" id="KW-1133">Transmembrane helix</keyword>
<dbReference type="RefSeq" id="WP_230627837.1">
    <property type="nucleotide sequence ID" value="NZ_JAJMQV010000015.1"/>
</dbReference>
<feature type="transmembrane region" description="Helical" evidence="2">
    <location>
        <begin position="12"/>
        <end position="35"/>
    </location>
</feature>
<reference evidence="3 4" key="1">
    <citation type="submission" date="2023-06" db="EMBL/GenBank/DDBJ databases">
        <title>Roseiconus lacunae JC819 isolated from Gulf of Mannar region, Tamil Nadu.</title>
        <authorList>
            <person name="Pk S."/>
            <person name="Ch S."/>
            <person name="Ch V.R."/>
        </authorList>
    </citation>
    <scope>NUCLEOTIDE SEQUENCE [LARGE SCALE GENOMIC DNA]</scope>
    <source>
        <strain evidence="3 4">JC819</strain>
    </source>
</reference>
<feature type="compositionally biased region" description="Pro residues" evidence="1">
    <location>
        <begin position="210"/>
        <end position="220"/>
    </location>
</feature>
<name>A0ABT7PID7_9BACT</name>
<comment type="caution">
    <text evidence="3">The sequence shown here is derived from an EMBL/GenBank/DDBJ whole genome shotgun (WGS) entry which is preliminary data.</text>
</comment>
<protein>
    <recommendedName>
        <fullName evidence="5">DUF805 domain-containing protein</fullName>
    </recommendedName>
</protein>
<evidence type="ECO:0000313" key="4">
    <source>
        <dbReference type="Proteomes" id="UP001239462"/>
    </source>
</evidence>
<dbReference type="Proteomes" id="UP001239462">
    <property type="component" value="Unassembled WGS sequence"/>
</dbReference>
<feature type="transmembrane region" description="Helical" evidence="2">
    <location>
        <begin position="47"/>
        <end position="71"/>
    </location>
</feature>
<dbReference type="EMBL" id="JASZZN010000008">
    <property type="protein sequence ID" value="MDM4016248.1"/>
    <property type="molecule type" value="Genomic_DNA"/>
</dbReference>
<organism evidence="3 4">
    <name type="scientific">Roseiconus lacunae</name>
    <dbReference type="NCBI Taxonomy" id="2605694"/>
    <lineage>
        <taxon>Bacteria</taxon>
        <taxon>Pseudomonadati</taxon>
        <taxon>Planctomycetota</taxon>
        <taxon>Planctomycetia</taxon>
        <taxon>Pirellulales</taxon>
        <taxon>Pirellulaceae</taxon>
        <taxon>Roseiconus</taxon>
    </lineage>
</organism>
<keyword evidence="2" id="KW-0472">Membrane</keyword>
<sequence>MDQFSNEQFLAIGAVGITIAIGMLLVILLVLAGSLKLCCSMIGNRTPTYLGCVGWTIAIGVINMTIASVGGTSLGPLGYLIAVPITWFATAYMLSVAGECSILRGFGIWIANGFVSTIGVGLVVLCACVPLAVIGGFSEEGLRAQMDGMDQTAGSSDATFEGEFEYPIQDATPVVFEAGDDVPQQFDPFFAPEPDDLPKSSSNDSQRPVVTPPVPQPRTPYKPKRANDGSTLNPFFK</sequence>
<gene>
    <name evidence="3" type="ORF">QTN89_12470</name>
</gene>
<evidence type="ECO:0000313" key="3">
    <source>
        <dbReference type="EMBL" id="MDM4016248.1"/>
    </source>
</evidence>
<evidence type="ECO:0008006" key="5">
    <source>
        <dbReference type="Google" id="ProtNLM"/>
    </source>
</evidence>
<evidence type="ECO:0000256" key="1">
    <source>
        <dbReference type="SAM" id="MobiDB-lite"/>
    </source>
</evidence>
<feature type="compositionally biased region" description="Polar residues" evidence="1">
    <location>
        <begin position="228"/>
        <end position="237"/>
    </location>
</feature>
<evidence type="ECO:0000256" key="2">
    <source>
        <dbReference type="SAM" id="Phobius"/>
    </source>
</evidence>
<proteinExistence type="predicted"/>
<keyword evidence="4" id="KW-1185">Reference proteome</keyword>
<keyword evidence="2" id="KW-0812">Transmembrane</keyword>
<feature type="transmembrane region" description="Helical" evidence="2">
    <location>
        <begin position="109"/>
        <end position="137"/>
    </location>
</feature>